<dbReference type="EC" id="4.3.2.2" evidence="4 10"/>
<dbReference type="GO" id="GO:0006189">
    <property type="term" value="P:'de novo' IMP biosynthetic process"/>
    <property type="evidence" value="ECO:0007669"/>
    <property type="project" value="UniProtKB-UniPathway"/>
</dbReference>
<keyword evidence="11" id="KW-0658">Purine biosynthesis</keyword>
<name>A0A7T5URB3_9BACT</name>
<dbReference type="GO" id="GO:0004018">
    <property type="term" value="F:N6-(1,2-dicarboxyethyl)AMP AMP-lyase (fumarate-forming) activity"/>
    <property type="evidence" value="ECO:0007669"/>
    <property type="project" value="UniProtKB-UniRule"/>
</dbReference>
<evidence type="ECO:0000256" key="4">
    <source>
        <dbReference type="ARBA" id="ARBA00012339"/>
    </source>
</evidence>
<evidence type="ECO:0000313" key="14">
    <source>
        <dbReference type="Proteomes" id="UP000595618"/>
    </source>
</evidence>
<evidence type="ECO:0000259" key="12">
    <source>
        <dbReference type="SMART" id="SM00998"/>
    </source>
</evidence>
<dbReference type="SUPFAM" id="SSF48557">
    <property type="entry name" value="L-aspartase-like"/>
    <property type="match status" value="1"/>
</dbReference>
<dbReference type="NCBIfam" id="TIGR00928">
    <property type="entry name" value="purB"/>
    <property type="match status" value="1"/>
</dbReference>
<dbReference type="InterPro" id="IPR008948">
    <property type="entry name" value="L-Aspartase-like"/>
</dbReference>
<comment type="pathway">
    <text evidence="1 11">Purine metabolism; IMP biosynthesis via de novo pathway; 5-amino-1-(5-phospho-D-ribosyl)imidazole-4-carboxamide from 5-amino-1-(5-phospho-D-ribosyl)imidazole-4-carboxylate: step 2/2.</text>
</comment>
<dbReference type="Pfam" id="PF10397">
    <property type="entry name" value="ADSL_C"/>
    <property type="match status" value="1"/>
</dbReference>
<evidence type="ECO:0000256" key="3">
    <source>
        <dbReference type="ARBA" id="ARBA00008273"/>
    </source>
</evidence>
<dbReference type="Gene3D" id="1.10.275.10">
    <property type="entry name" value="Fumarase/aspartase (N-terminal domain)"/>
    <property type="match status" value="1"/>
</dbReference>
<organism evidence="13 14">
    <name type="scientific">Candidatus Sungiibacteriota bacterium</name>
    <dbReference type="NCBI Taxonomy" id="2750080"/>
    <lineage>
        <taxon>Bacteria</taxon>
        <taxon>Candidatus Sungiibacteriota</taxon>
    </lineage>
</organism>
<dbReference type="Pfam" id="PF00206">
    <property type="entry name" value="Lyase_1"/>
    <property type="match status" value="1"/>
</dbReference>
<gene>
    <name evidence="13" type="primary">purB</name>
    <name evidence="13" type="ORF">HYW89_00045</name>
</gene>
<dbReference type="Gene3D" id="1.20.200.10">
    <property type="entry name" value="Fumarase/aspartase (Central domain)"/>
    <property type="match status" value="1"/>
</dbReference>
<dbReference type="UniPathway" id="UPA00075">
    <property type="reaction ID" value="UER00336"/>
</dbReference>
<comment type="similarity">
    <text evidence="3 11">Belongs to the lyase 1 family. Adenylosuccinate lyase subfamily.</text>
</comment>
<dbReference type="SMART" id="SM00998">
    <property type="entry name" value="ADSL_C"/>
    <property type="match status" value="1"/>
</dbReference>
<dbReference type="InterPro" id="IPR024083">
    <property type="entry name" value="Fumarase/histidase_N"/>
</dbReference>
<protein>
    <recommendedName>
        <fullName evidence="5 10">Adenylosuccinate lyase</fullName>
        <shortName evidence="11">ASL</shortName>
        <ecNumber evidence="4 10">4.3.2.2</ecNumber>
    </recommendedName>
    <alternativeName>
        <fullName evidence="8 11">Adenylosuccinase</fullName>
    </alternativeName>
</protein>
<reference evidence="13 14" key="1">
    <citation type="submission" date="2020-07" db="EMBL/GenBank/DDBJ databases">
        <title>Huge and variable diversity of episymbiotic CPR bacteria and DPANN archaea in groundwater ecosystems.</title>
        <authorList>
            <person name="He C.Y."/>
            <person name="Keren R."/>
            <person name="Whittaker M."/>
            <person name="Farag I.F."/>
            <person name="Doudna J."/>
            <person name="Cate J.H.D."/>
            <person name="Banfield J.F."/>
        </authorList>
    </citation>
    <scope>NUCLEOTIDE SEQUENCE [LARGE SCALE GENOMIC DNA]</scope>
    <source>
        <strain evidence="13">NC_groundwater_541_Ag_S-0.1um_46_50</strain>
    </source>
</reference>
<dbReference type="InterPro" id="IPR000362">
    <property type="entry name" value="Fumarate_lyase_fam"/>
</dbReference>
<dbReference type="InterPro" id="IPR022761">
    <property type="entry name" value="Fumarate_lyase_N"/>
</dbReference>
<evidence type="ECO:0000256" key="8">
    <source>
        <dbReference type="ARBA" id="ARBA00030717"/>
    </source>
</evidence>
<keyword evidence="6 11" id="KW-0456">Lyase</keyword>
<dbReference type="PANTHER" id="PTHR43172">
    <property type="entry name" value="ADENYLOSUCCINATE LYASE"/>
    <property type="match status" value="1"/>
</dbReference>
<evidence type="ECO:0000256" key="10">
    <source>
        <dbReference type="NCBIfam" id="TIGR00928"/>
    </source>
</evidence>
<sequence>MTALWSDQNKFTAWLTVELAVIEAREKLKLIPDGTFKRIKQQAVFSLWKIEEYEKRTSHDLIAFVESVSEHLEEELQKYFHYGLTSYDIEDSARALLVRRGFEIIFEGIEKVAQALEKKARLYKAVPMIGRTHGQHAEPITVGLKFLCWYDDLIRQKKFLHLAYDEMAYTKISGAVGIYGSGLAPELEWQTLRLLHLFPARTSRQIILRDRHAHVLNALASLAGVLENIFLNIRLLAQTEVGEFREVFQKGQKGSSRMPHKRNASIRSEQLDGLSSVVRGYAGIMLEHIKTWGERDISHSSVERIIVPDAFQLVHYMLKTLEEIVTDLEVNQEKITNNLLLTQGIIFSPEVRDLLLTFGFNSETAYLISQQDALRAVTEGQSYLSVLLGDERIPSELKTGELQKIFDLKSKLRHVDDIFARFGL</sequence>
<accession>A0A7T5URB3</accession>
<dbReference type="PRINTS" id="PR00149">
    <property type="entry name" value="FUMRATELYASE"/>
</dbReference>
<evidence type="ECO:0000256" key="9">
    <source>
        <dbReference type="ARBA" id="ARBA00049115"/>
    </source>
</evidence>
<evidence type="ECO:0000256" key="6">
    <source>
        <dbReference type="ARBA" id="ARBA00023239"/>
    </source>
</evidence>
<dbReference type="EMBL" id="CP066690">
    <property type="protein sequence ID" value="QQG45321.1"/>
    <property type="molecule type" value="Genomic_DNA"/>
</dbReference>
<dbReference type="InterPro" id="IPR004769">
    <property type="entry name" value="Pur_lyase"/>
</dbReference>
<comment type="catalytic activity">
    <reaction evidence="7">
        <text>(2S)-2-[5-amino-1-(5-phospho-beta-D-ribosyl)imidazole-4-carboxamido]succinate = 5-amino-1-(5-phospho-beta-D-ribosyl)imidazole-4-carboxamide + fumarate</text>
        <dbReference type="Rhea" id="RHEA:23920"/>
        <dbReference type="ChEBI" id="CHEBI:29806"/>
        <dbReference type="ChEBI" id="CHEBI:58443"/>
        <dbReference type="ChEBI" id="CHEBI:58475"/>
        <dbReference type="EC" id="4.3.2.2"/>
    </reaction>
    <physiologicalReaction direction="left-to-right" evidence="7">
        <dbReference type="Rhea" id="RHEA:23921"/>
    </physiologicalReaction>
</comment>
<feature type="domain" description="Adenylosuccinate lyase C-terminal" evidence="12">
    <location>
        <begin position="343"/>
        <end position="423"/>
    </location>
</feature>
<dbReference type="InterPro" id="IPR019468">
    <property type="entry name" value="AdenyloSucc_lyase_C"/>
</dbReference>
<dbReference type="Gene3D" id="1.10.40.30">
    <property type="entry name" value="Fumarase/aspartase (C-terminal domain)"/>
    <property type="match status" value="1"/>
</dbReference>
<dbReference type="GO" id="GO:0070626">
    <property type="term" value="F:(S)-2-(5-amino-1-(5-phospho-D-ribosyl)imidazole-4-carboxamido) succinate lyase (fumarate-forming) activity"/>
    <property type="evidence" value="ECO:0007669"/>
    <property type="project" value="TreeGrafter"/>
</dbReference>
<comment type="catalytic activity">
    <reaction evidence="9">
        <text>N(6)-(1,2-dicarboxyethyl)-AMP = fumarate + AMP</text>
        <dbReference type="Rhea" id="RHEA:16853"/>
        <dbReference type="ChEBI" id="CHEBI:29806"/>
        <dbReference type="ChEBI" id="CHEBI:57567"/>
        <dbReference type="ChEBI" id="CHEBI:456215"/>
        <dbReference type="EC" id="4.3.2.2"/>
    </reaction>
    <physiologicalReaction direction="left-to-right" evidence="9">
        <dbReference type="Rhea" id="RHEA:16854"/>
    </physiologicalReaction>
</comment>
<evidence type="ECO:0000256" key="11">
    <source>
        <dbReference type="RuleBase" id="RU361172"/>
    </source>
</evidence>
<dbReference type="GO" id="GO:0044208">
    <property type="term" value="P:'de novo' AMP biosynthetic process"/>
    <property type="evidence" value="ECO:0007669"/>
    <property type="project" value="UniProtKB-UniPathway"/>
</dbReference>
<dbReference type="PROSITE" id="PS00163">
    <property type="entry name" value="FUMARATE_LYASES"/>
    <property type="match status" value="1"/>
</dbReference>
<dbReference type="InterPro" id="IPR020557">
    <property type="entry name" value="Fumarate_lyase_CS"/>
</dbReference>
<dbReference type="Proteomes" id="UP000595618">
    <property type="component" value="Chromosome"/>
</dbReference>
<dbReference type="PANTHER" id="PTHR43172:SF1">
    <property type="entry name" value="ADENYLOSUCCINATE LYASE"/>
    <property type="match status" value="1"/>
</dbReference>
<evidence type="ECO:0000256" key="7">
    <source>
        <dbReference type="ARBA" id="ARBA00024477"/>
    </source>
</evidence>
<comment type="pathway">
    <text evidence="2 11">Purine metabolism; AMP biosynthesis via de novo pathway; AMP from IMP: step 2/2.</text>
</comment>
<evidence type="ECO:0000256" key="2">
    <source>
        <dbReference type="ARBA" id="ARBA00004734"/>
    </source>
</evidence>
<dbReference type="AlphaFoldDB" id="A0A7T5URB3"/>
<dbReference type="UniPathway" id="UPA00074">
    <property type="reaction ID" value="UER00132"/>
</dbReference>
<evidence type="ECO:0000313" key="13">
    <source>
        <dbReference type="EMBL" id="QQG45321.1"/>
    </source>
</evidence>
<dbReference type="GO" id="GO:0005829">
    <property type="term" value="C:cytosol"/>
    <property type="evidence" value="ECO:0007669"/>
    <property type="project" value="TreeGrafter"/>
</dbReference>
<proteinExistence type="inferred from homology"/>
<evidence type="ECO:0000256" key="5">
    <source>
        <dbReference type="ARBA" id="ARBA00017058"/>
    </source>
</evidence>
<evidence type="ECO:0000256" key="1">
    <source>
        <dbReference type="ARBA" id="ARBA00004706"/>
    </source>
</evidence>